<sequence>MTIATLIASGPVVLDGGFATALETRGHDLSGSLWSARLIHDAPSEIVAAHRGFVDAGAAIVITASYQASYAGYLSAGLTEEQCDHDLDASVRLARDGADGRAVVAASVGPFGAHLADGSEYTGYPDVGRARLRDFHARRLERLIAAEPDLVAVETLPEVLEADVVVQLLDELAPDLPYWVTFSATAGARLTGGAPFAEAVDVVHGAAVAVGVNCTAPRHVAELLSSAAPRVPYVVYPNGGAVYDAVTKTWTSEGSSGFAASTVRQWRDLGATLIGGCCGIDAQGVRGISDALSA</sequence>
<name>A0A0A0JDQ0_9MICO</name>
<evidence type="ECO:0000313" key="9">
    <source>
        <dbReference type="Proteomes" id="UP000030002"/>
    </source>
</evidence>
<evidence type="ECO:0000256" key="5">
    <source>
        <dbReference type="PIRSR" id="PIRSR037505-2"/>
    </source>
</evidence>
<reference evidence="8 9" key="1">
    <citation type="submission" date="2013-08" db="EMBL/GenBank/DDBJ databases">
        <title>The genome sequence of Knoellia sinensis.</title>
        <authorList>
            <person name="Zhu W."/>
            <person name="Wang G."/>
        </authorList>
    </citation>
    <scope>NUCLEOTIDE SEQUENCE [LARGE SCALE GENOMIC DNA]</scope>
    <source>
        <strain evidence="8 9">KCTC 19936</strain>
    </source>
</reference>
<dbReference type="Proteomes" id="UP000030002">
    <property type="component" value="Unassembled WGS sequence"/>
</dbReference>
<dbReference type="EC" id="2.1.1.10" evidence="8"/>
<dbReference type="InterPro" id="IPR017226">
    <property type="entry name" value="BHMT-like"/>
</dbReference>
<dbReference type="GO" id="GO:0009086">
    <property type="term" value="P:methionine biosynthetic process"/>
    <property type="evidence" value="ECO:0007669"/>
    <property type="project" value="InterPro"/>
</dbReference>
<feature type="domain" description="Hcy-binding" evidence="7">
    <location>
        <begin position="1"/>
        <end position="292"/>
    </location>
</feature>
<gene>
    <name evidence="8" type="primary">mmuM</name>
    <name evidence="8" type="ORF">N802_02525</name>
</gene>
<keyword evidence="2 6" id="KW-0808">Transferase</keyword>
<feature type="binding site" evidence="6">
    <location>
        <position position="277"/>
    </location>
    <ligand>
        <name>Zn(2+)</name>
        <dbReference type="ChEBI" id="CHEBI:29105"/>
    </ligand>
</feature>
<dbReference type="GO" id="GO:0032259">
    <property type="term" value="P:methylation"/>
    <property type="evidence" value="ECO:0007669"/>
    <property type="project" value="UniProtKB-KW"/>
</dbReference>
<dbReference type="NCBIfam" id="NF007020">
    <property type="entry name" value="PRK09485.1"/>
    <property type="match status" value="1"/>
</dbReference>
<keyword evidence="9" id="KW-1185">Reference proteome</keyword>
<keyword evidence="1 6" id="KW-0489">Methyltransferase</keyword>
<organism evidence="8 9">
    <name type="scientific">Knoellia sinensis KCTC 19936</name>
    <dbReference type="NCBI Taxonomy" id="1385520"/>
    <lineage>
        <taxon>Bacteria</taxon>
        <taxon>Bacillati</taxon>
        <taxon>Actinomycetota</taxon>
        <taxon>Actinomycetes</taxon>
        <taxon>Micrococcales</taxon>
        <taxon>Intrasporangiaceae</taxon>
        <taxon>Knoellia</taxon>
    </lineage>
</organism>
<evidence type="ECO:0000256" key="2">
    <source>
        <dbReference type="ARBA" id="ARBA00022679"/>
    </source>
</evidence>
<evidence type="ECO:0000256" key="1">
    <source>
        <dbReference type="ARBA" id="ARBA00022603"/>
    </source>
</evidence>
<dbReference type="PANTHER" id="PTHR46015:SF1">
    <property type="entry name" value="HOMOCYSTEINE S-METHYLTRANSFERASE-LIKE ISOFORM 1"/>
    <property type="match status" value="1"/>
</dbReference>
<evidence type="ECO:0000256" key="6">
    <source>
        <dbReference type="PROSITE-ProRule" id="PRU00333"/>
    </source>
</evidence>
<proteinExistence type="predicted"/>
<dbReference type="STRING" id="1385520.N802_02525"/>
<dbReference type="GO" id="GO:0008270">
    <property type="term" value="F:zinc ion binding"/>
    <property type="evidence" value="ECO:0007669"/>
    <property type="project" value="InterPro"/>
</dbReference>
<dbReference type="eggNOG" id="COG2040">
    <property type="taxonomic scope" value="Bacteria"/>
</dbReference>
<evidence type="ECO:0000256" key="3">
    <source>
        <dbReference type="ARBA" id="ARBA00022723"/>
    </source>
</evidence>
<dbReference type="GO" id="GO:0008898">
    <property type="term" value="F:S-adenosylmethionine-homocysteine S-methyltransferase activity"/>
    <property type="evidence" value="ECO:0007669"/>
    <property type="project" value="TreeGrafter"/>
</dbReference>
<feature type="binding site" evidence="6">
    <location>
        <position position="278"/>
    </location>
    <ligand>
        <name>Zn(2+)</name>
        <dbReference type="ChEBI" id="CHEBI:29105"/>
    </ligand>
</feature>
<evidence type="ECO:0000256" key="4">
    <source>
        <dbReference type="ARBA" id="ARBA00022833"/>
    </source>
</evidence>
<dbReference type="PANTHER" id="PTHR46015">
    <property type="entry name" value="ZGC:172121"/>
    <property type="match status" value="1"/>
</dbReference>
<dbReference type="EMBL" id="AVPJ01000001">
    <property type="protein sequence ID" value="KGN34924.1"/>
    <property type="molecule type" value="Genomic_DNA"/>
</dbReference>
<dbReference type="OrthoDB" id="9803687at2"/>
<dbReference type="RefSeq" id="WP_035911527.1">
    <property type="nucleotide sequence ID" value="NZ_AVPJ01000001.1"/>
</dbReference>
<feature type="binding site" evidence="5 6">
    <location>
        <position position="214"/>
    </location>
    <ligand>
        <name>Zn(2+)</name>
        <dbReference type="ChEBI" id="CHEBI:29105"/>
    </ligand>
</feature>
<dbReference type="SUPFAM" id="SSF82282">
    <property type="entry name" value="Homocysteine S-methyltransferase"/>
    <property type="match status" value="1"/>
</dbReference>
<dbReference type="InterPro" id="IPR003726">
    <property type="entry name" value="HCY_dom"/>
</dbReference>
<evidence type="ECO:0000259" key="7">
    <source>
        <dbReference type="PROSITE" id="PS50970"/>
    </source>
</evidence>
<keyword evidence="3 5" id="KW-0479">Metal-binding</keyword>
<dbReference type="GO" id="GO:0033528">
    <property type="term" value="P:S-methylmethionine cycle"/>
    <property type="evidence" value="ECO:0007669"/>
    <property type="project" value="TreeGrafter"/>
</dbReference>
<accession>A0A0A0JDQ0</accession>
<dbReference type="InterPro" id="IPR051486">
    <property type="entry name" value="Hcy_S-methyltransferase"/>
</dbReference>
<dbReference type="Gene3D" id="3.20.20.330">
    <property type="entry name" value="Homocysteine-binding-like domain"/>
    <property type="match status" value="1"/>
</dbReference>
<dbReference type="InterPro" id="IPR036589">
    <property type="entry name" value="HCY_dom_sf"/>
</dbReference>
<keyword evidence="4 5" id="KW-0862">Zinc</keyword>
<protein>
    <submittedName>
        <fullName evidence="8">Homocysteine methyltransferase</fullName>
        <ecNumber evidence="8">2.1.1.10</ecNumber>
    </submittedName>
</protein>
<comment type="cofactor">
    <cofactor evidence="5">
        <name>Zn(2+)</name>
        <dbReference type="ChEBI" id="CHEBI:29105"/>
    </cofactor>
    <text evidence="5">Binds 1 zinc ion per subunit.</text>
</comment>
<dbReference type="PROSITE" id="PS50970">
    <property type="entry name" value="HCY"/>
    <property type="match status" value="1"/>
</dbReference>
<dbReference type="PIRSF" id="PIRSF037505">
    <property type="entry name" value="Betaine_HMT"/>
    <property type="match status" value="1"/>
</dbReference>
<dbReference type="Pfam" id="PF02574">
    <property type="entry name" value="S-methyl_trans"/>
    <property type="match status" value="1"/>
</dbReference>
<evidence type="ECO:0000313" key="8">
    <source>
        <dbReference type="EMBL" id="KGN34924.1"/>
    </source>
</evidence>
<dbReference type="AlphaFoldDB" id="A0A0A0JDQ0"/>
<comment type="caution">
    <text evidence="8">The sequence shown here is derived from an EMBL/GenBank/DDBJ whole genome shotgun (WGS) entry which is preliminary data.</text>
</comment>